<dbReference type="Proteomes" id="UP000188320">
    <property type="component" value="Unassembled WGS sequence"/>
</dbReference>
<gene>
    <name evidence="1" type="ORF">AX774_g5680</name>
</gene>
<dbReference type="AlphaFoldDB" id="A0A1R1PIU1"/>
<evidence type="ECO:0000313" key="2">
    <source>
        <dbReference type="Proteomes" id="UP000188320"/>
    </source>
</evidence>
<sequence>MYYFGSTSEYYRQFSCNLLQTNKNTQRLILPNIIQSDLIVAITGLLLSSSEIEAKFTTKTLQTPQTPQRVMETRHNVEMFNSVFNTAILDNVNSDREFNGLLQKYSHPVWLKLIEKVSVHFDCNKYISKIDQYYNSDKKKNINIAKDFTLDIVTTLFGLDRDEMEIEHLNDIFNNLFNIINSNQLFYLCEVHKGVRFYSG</sequence>
<dbReference type="EMBL" id="LSSK01001051">
    <property type="protein sequence ID" value="OMH80876.1"/>
    <property type="molecule type" value="Genomic_DNA"/>
</dbReference>
<proteinExistence type="predicted"/>
<keyword evidence="2" id="KW-1185">Reference proteome</keyword>
<evidence type="ECO:0000313" key="1">
    <source>
        <dbReference type="EMBL" id="OMH80876.1"/>
    </source>
</evidence>
<comment type="caution">
    <text evidence="1">The sequence shown here is derived from an EMBL/GenBank/DDBJ whole genome shotgun (WGS) entry which is preliminary data.</text>
</comment>
<organism evidence="1 2">
    <name type="scientific">Zancudomyces culisetae</name>
    <name type="common">Gut fungus</name>
    <name type="synonym">Smittium culisetae</name>
    <dbReference type="NCBI Taxonomy" id="1213189"/>
    <lineage>
        <taxon>Eukaryota</taxon>
        <taxon>Fungi</taxon>
        <taxon>Fungi incertae sedis</taxon>
        <taxon>Zoopagomycota</taxon>
        <taxon>Kickxellomycotina</taxon>
        <taxon>Harpellomycetes</taxon>
        <taxon>Harpellales</taxon>
        <taxon>Legeriomycetaceae</taxon>
        <taxon>Zancudomyces</taxon>
    </lineage>
</organism>
<reference evidence="2" key="1">
    <citation type="submission" date="2017-01" db="EMBL/GenBank/DDBJ databases">
        <authorList>
            <person name="Wang Y."/>
            <person name="White M."/>
            <person name="Kvist S."/>
            <person name="Moncalvo J.-M."/>
        </authorList>
    </citation>
    <scope>NUCLEOTIDE SEQUENCE [LARGE SCALE GENOMIC DNA]</scope>
    <source>
        <strain evidence="2">COL-18-3</strain>
    </source>
</reference>
<accession>A0A1R1PIU1</accession>
<name>A0A1R1PIU1_ZANCU</name>
<protein>
    <submittedName>
        <fullName evidence="1">Uncharacterized protein</fullName>
    </submittedName>
</protein>